<feature type="compositionally biased region" description="Polar residues" evidence="5">
    <location>
        <begin position="588"/>
        <end position="603"/>
    </location>
</feature>
<feature type="compositionally biased region" description="Low complexity" evidence="5">
    <location>
        <begin position="497"/>
        <end position="507"/>
    </location>
</feature>
<evidence type="ECO:0000256" key="6">
    <source>
        <dbReference type="SAM" id="Phobius"/>
    </source>
</evidence>
<feature type="compositionally biased region" description="Polar residues" evidence="5">
    <location>
        <begin position="610"/>
        <end position="625"/>
    </location>
</feature>
<dbReference type="GO" id="GO:0005794">
    <property type="term" value="C:Golgi apparatus"/>
    <property type="evidence" value="ECO:0007669"/>
    <property type="project" value="TreeGrafter"/>
</dbReference>
<dbReference type="GO" id="GO:0016020">
    <property type="term" value="C:membrane"/>
    <property type="evidence" value="ECO:0007669"/>
    <property type="project" value="UniProtKB-SubCell"/>
</dbReference>
<dbReference type="InterPro" id="IPR004895">
    <property type="entry name" value="Prenylated_rab_accept_PRA1"/>
</dbReference>
<name>A0A9P6G8N1_9PLEO</name>
<protein>
    <submittedName>
        <fullName evidence="7">Prenylated rab acceptor 1</fullName>
    </submittedName>
</protein>
<dbReference type="Pfam" id="PF03208">
    <property type="entry name" value="PRA1"/>
    <property type="match status" value="1"/>
</dbReference>
<dbReference type="PANTHER" id="PTHR19317">
    <property type="entry name" value="PRENYLATED RAB ACCEPTOR 1-RELATED"/>
    <property type="match status" value="1"/>
</dbReference>
<evidence type="ECO:0000256" key="4">
    <source>
        <dbReference type="ARBA" id="ARBA00023136"/>
    </source>
</evidence>
<dbReference type="Proteomes" id="UP000756921">
    <property type="component" value="Unassembled WGS sequence"/>
</dbReference>
<keyword evidence="8" id="KW-1185">Reference proteome</keyword>
<feature type="transmembrane region" description="Helical" evidence="6">
    <location>
        <begin position="119"/>
        <end position="139"/>
    </location>
</feature>
<feature type="compositionally biased region" description="Basic and acidic residues" evidence="5">
    <location>
        <begin position="365"/>
        <end position="375"/>
    </location>
</feature>
<accession>A0A9P6G8N1</accession>
<keyword evidence="3 6" id="KW-1133">Transmembrane helix</keyword>
<feature type="region of interest" description="Disordered" evidence="5">
    <location>
        <begin position="576"/>
        <end position="647"/>
    </location>
</feature>
<evidence type="ECO:0000256" key="2">
    <source>
        <dbReference type="ARBA" id="ARBA00022692"/>
    </source>
</evidence>
<organism evidence="7 8">
    <name type="scientific">Paraphaeosphaeria minitans</name>
    <dbReference type="NCBI Taxonomy" id="565426"/>
    <lineage>
        <taxon>Eukaryota</taxon>
        <taxon>Fungi</taxon>
        <taxon>Dikarya</taxon>
        <taxon>Ascomycota</taxon>
        <taxon>Pezizomycotina</taxon>
        <taxon>Dothideomycetes</taxon>
        <taxon>Pleosporomycetidae</taxon>
        <taxon>Pleosporales</taxon>
        <taxon>Massarineae</taxon>
        <taxon>Didymosphaeriaceae</taxon>
        <taxon>Paraphaeosphaeria</taxon>
    </lineage>
</organism>
<evidence type="ECO:0000313" key="7">
    <source>
        <dbReference type="EMBL" id="KAF9730651.1"/>
    </source>
</evidence>
<comment type="caution">
    <text evidence="7">The sequence shown here is derived from an EMBL/GenBank/DDBJ whole genome shotgun (WGS) entry which is preliminary data.</text>
</comment>
<dbReference type="AlphaFoldDB" id="A0A9P6G8N1"/>
<keyword evidence="4 6" id="KW-0472">Membrane</keyword>
<dbReference type="EMBL" id="WJXW01000014">
    <property type="protein sequence ID" value="KAF9730651.1"/>
    <property type="molecule type" value="Genomic_DNA"/>
</dbReference>
<reference evidence="7" key="1">
    <citation type="journal article" date="2020" name="Mol. Plant Microbe Interact.">
        <title>Genome Sequence of the Biocontrol Agent Coniothyrium minitans strain Conio (IMI 134523).</title>
        <authorList>
            <person name="Patel D."/>
            <person name="Shittu T.A."/>
            <person name="Baroncelli R."/>
            <person name="Muthumeenakshi S."/>
            <person name="Osborne T.H."/>
            <person name="Janganan T.K."/>
            <person name="Sreenivasaprasad S."/>
        </authorList>
    </citation>
    <scope>NUCLEOTIDE SEQUENCE</scope>
    <source>
        <strain evidence="7">Conio</strain>
    </source>
</reference>
<evidence type="ECO:0000256" key="5">
    <source>
        <dbReference type="SAM" id="MobiDB-lite"/>
    </source>
</evidence>
<feature type="transmembrane region" description="Helical" evidence="6">
    <location>
        <begin position="72"/>
        <end position="98"/>
    </location>
</feature>
<feature type="region of interest" description="Disordered" evidence="5">
    <location>
        <begin position="336"/>
        <end position="536"/>
    </location>
</feature>
<sequence>MSRLSIPIDALTSRLNLGGRFEGLQSQSLSGRFANLRPVTDFFDVKRFSKPANFGEVQSRVNYNLSYFSSNYAAVFAMLIIYSLVTNLTLLFVILMLVGGMYGIGKLQGNDLQIGSWRATTSQLYTTLLVICIPLGFWASPLTTVLWLIGASGVTILGHAAFMDKPIEPPGGRGATAVVGTDEDVYRFQDVDSGDENNGALLDQGYNMASRVSNGKQPFNPDELYFNDMDIRAWERRAVEQDGLAYGDDYNYAYGYVEDEGYYEDAGSMISPAEYEELLFQHTLDKIRLARVTGEADVSLSPEELEVYQSRMWRQRTPAARPQARPMPHSAPVIHTATASSSTGAPGSSSPRSKKNQLRSSLFGGKDKSKKDKSGNRARATSNATDSTIQQASPGFLVPGPNGQPMFAPINAYQGYNSRDLRQPGSPLRPGSRPVSKGNEKHASGNGRTTGSPKDARQAHTSPQPPLRLTTTSRDIPGAFPSSPVSYRMPTPPLTARSGSGSSPSRLSAHDHTDRQTSSGSRSRSSPTQQPPQLVPFPVTEYKHHNTEPFQYQAAGHLAQPSFQPQYARRVAPAETPYTTVPPRVSVPGQQTIGRQGIPSSHSDPAISHDSGSSVQMGKSTGKQDSGSCGGKEGERRRRSGRSRRKN</sequence>
<comment type="subcellular location">
    <subcellularLocation>
        <location evidence="1">Membrane</location>
        <topology evidence="1">Multi-pass membrane protein</topology>
    </subcellularLocation>
</comment>
<feature type="compositionally biased region" description="Low complexity" evidence="5">
    <location>
        <begin position="516"/>
        <end position="528"/>
    </location>
</feature>
<proteinExistence type="predicted"/>
<evidence type="ECO:0000256" key="3">
    <source>
        <dbReference type="ARBA" id="ARBA00022989"/>
    </source>
</evidence>
<evidence type="ECO:0000313" key="8">
    <source>
        <dbReference type="Proteomes" id="UP000756921"/>
    </source>
</evidence>
<dbReference type="PANTHER" id="PTHR19317:SF0">
    <property type="entry name" value="PRENYLATED RAB ACCEPTOR PROTEIN 1"/>
    <property type="match status" value="1"/>
</dbReference>
<dbReference type="OrthoDB" id="3932653at2759"/>
<feature type="compositionally biased region" description="Polar residues" evidence="5">
    <location>
        <begin position="379"/>
        <end position="393"/>
    </location>
</feature>
<feature type="compositionally biased region" description="Low complexity" evidence="5">
    <location>
        <begin position="336"/>
        <end position="351"/>
    </location>
</feature>
<keyword evidence="2 6" id="KW-0812">Transmembrane</keyword>
<evidence type="ECO:0000256" key="1">
    <source>
        <dbReference type="ARBA" id="ARBA00004141"/>
    </source>
</evidence>
<gene>
    <name evidence="7" type="ORF">PMIN01_11520</name>
</gene>
<feature type="compositionally biased region" description="Basic residues" evidence="5">
    <location>
        <begin position="637"/>
        <end position="647"/>
    </location>
</feature>